<accession>A0A6H5GL54</accession>
<gene>
    <name evidence="1" type="ORF">NTEN_LOCUS8126</name>
</gene>
<dbReference type="Proteomes" id="UP000479000">
    <property type="component" value="Unassembled WGS sequence"/>
</dbReference>
<organism evidence="1 2">
    <name type="scientific">Nesidiocoris tenuis</name>
    <dbReference type="NCBI Taxonomy" id="355587"/>
    <lineage>
        <taxon>Eukaryota</taxon>
        <taxon>Metazoa</taxon>
        <taxon>Ecdysozoa</taxon>
        <taxon>Arthropoda</taxon>
        <taxon>Hexapoda</taxon>
        <taxon>Insecta</taxon>
        <taxon>Pterygota</taxon>
        <taxon>Neoptera</taxon>
        <taxon>Paraneoptera</taxon>
        <taxon>Hemiptera</taxon>
        <taxon>Heteroptera</taxon>
        <taxon>Panheteroptera</taxon>
        <taxon>Cimicomorpha</taxon>
        <taxon>Miridae</taxon>
        <taxon>Dicyphina</taxon>
        <taxon>Nesidiocoris</taxon>
    </lineage>
</organism>
<sequence length="149" mass="16720">MSNVVRSPSRGSSPGSRWSVLASRRYDLGFRVECPGQQHVRLVLERGSGRNIFRRSFLTSRRSLSLLTSDGKLPVYDYAYERVSDEADKKGDEVQTDEEPFVRLGKYVVQDEVPVVLVGHAIVVSAVVHRPVAVMGQILEQLITCSTWE</sequence>
<keyword evidence="2" id="KW-1185">Reference proteome</keyword>
<name>A0A6H5GL54_9HEMI</name>
<dbReference type="AlphaFoldDB" id="A0A6H5GL54"/>
<evidence type="ECO:0000313" key="1">
    <source>
        <dbReference type="EMBL" id="CAB0002339.1"/>
    </source>
</evidence>
<evidence type="ECO:0000313" key="2">
    <source>
        <dbReference type="Proteomes" id="UP000479000"/>
    </source>
</evidence>
<reference evidence="1 2" key="1">
    <citation type="submission" date="2020-02" db="EMBL/GenBank/DDBJ databases">
        <authorList>
            <person name="Ferguson B K."/>
        </authorList>
    </citation>
    <scope>NUCLEOTIDE SEQUENCE [LARGE SCALE GENOMIC DNA]</scope>
</reference>
<protein>
    <submittedName>
        <fullName evidence="1">Uncharacterized protein</fullName>
    </submittedName>
</protein>
<dbReference type="EMBL" id="CADCXU010011990">
    <property type="protein sequence ID" value="CAB0002339.1"/>
    <property type="molecule type" value="Genomic_DNA"/>
</dbReference>
<proteinExistence type="predicted"/>